<dbReference type="CDD" id="cd17546">
    <property type="entry name" value="REC_hyHK_CKI1_RcsC-like"/>
    <property type="match status" value="1"/>
</dbReference>
<keyword evidence="6" id="KW-0378">Hydrolase</keyword>
<dbReference type="InterPro" id="IPR011006">
    <property type="entry name" value="CheY-like_superfamily"/>
</dbReference>
<dbReference type="AlphaFoldDB" id="A0A2J9UWL2"/>
<dbReference type="Gene3D" id="1.20.120.160">
    <property type="entry name" value="HPT domain"/>
    <property type="match status" value="1"/>
</dbReference>
<dbReference type="Proteomes" id="UP000053748">
    <property type="component" value="Unassembled WGS sequence"/>
</dbReference>
<keyword evidence="15" id="KW-1185">Reference proteome</keyword>
<dbReference type="Gene3D" id="3.30.565.10">
    <property type="entry name" value="Histidine kinase-like ATPase, C-terminal domain"/>
    <property type="match status" value="1"/>
</dbReference>
<dbReference type="SUPFAM" id="SSF53850">
    <property type="entry name" value="Periplasmic binding protein-like II"/>
    <property type="match status" value="2"/>
</dbReference>
<feature type="domain" description="PAS" evidence="13">
    <location>
        <begin position="540"/>
        <end position="576"/>
    </location>
</feature>
<gene>
    <name evidence="14" type="ORF">AL544_007390</name>
</gene>
<name>A0A2J9UWL2_VIBMI</name>
<evidence type="ECO:0000259" key="12">
    <source>
        <dbReference type="PROSITE" id="PS50110"/>
    </source>
</evidence>
<evidence type="ECO:0000259" key="11">
    <source>
        <dbReference type="PROSITE" id="PS50109"/>
    </source>
</evidence>
<evidence type="ECO:0000256" key="8">
    <source>
        <dbReference type="PROSITE-ProRule" id="PRU00169"/>
    </source>
</evidence>
<dbReference type="InterPro" id="IPR000014">
    <property type="entry name" value="PAS"/>
</dbReference>
<dbReference type="PROSITE" id="PS50109">
    <property type="entry name" value="HIS_KIN"/>
    <property type="match status" value="1"/>
</dbReference>
<dbReference type="PRINTS" id="PR00344">
    <property type="entry name" value="BCTRLSENSOR"/>
</dbReference>
<dbReference type="PANTHER" id="PTHR43047:SF72">
    <property type="entry name" value="OSMOSENSING HISTIDINE PROTEIN KINASE SLN1"/>
    <property type="match status" value="1"/>
</dbReference>
<accession>A0A2J9UWL2</accession>
<dbReference type="EC" id="2.7.13.3" evidence="2"/>
<dbReference type="PROSITE" id="PS50110">
    <property type="entry name" value="RESPONSE_REGULATORY"/>
    <property type="match status" value="1"/>
</dbReference>
<keyword evidence="5" id="KW-0418">Kinase</keyword>
<keyword evidence="4" id="KW-0808">Transferase</keyword>
<dbReference type="Gene3D" id="3.30.450.20">
    <property type="entry name" value="PAS domain"/>
    <property type="match status" value="1"/>
</dbReference>
<dbReference type="STRING" id="674.VM_06675"/>
<dbReference type="Pfam" id="PF00072">
    <property type="entry name" value="Response_reg"/>
    <property type="match status" value="1"/>
</dbReference>
<evidence type="ECO:0000256" key="10">
    <source>
        <dbReference type="SAM" id="SignalP"/>
    </source>
</evidence>
<dbReference type="GO" id="GO:0009927">
    <property type="term" value="F:histidine phosphotransfer kinase activity"/>
    <property type="evidence" value="ECO:0007669"/>
    <property type="project" value="TreeGrafter"/>
</dbReference>
<dbReference type="PROSITE" id="PS50112">
    <property type="entry name" value="PAS"/>
    <property type="match status" value="1"/>
</dbReference>
<comment type="catalytic activity">
    <reaction evidence="1">
        <text>ATP + protein L-histidine = ADP + protein N-phospho-L-histidine.</text>
        <dbReference type="EC" id="2.7.13.3"/>
    </reaction>
</comment>
<evidence type="ECO:0000256" key="7">
    <source>
        <dbReference type="ARBA" id="ARBA00023012"/>
    </source>
</evidence>
<keyword evidence="9" id="KW-1133">Transmembrane helix</keyword>
<dbReference type="InterPro" id="IPR001638">
    <property type="entry name" value="Solute-binding_3/MltF_N"/>
</dbReference>
<dbReference type="InterPro" id="IPR036097">
    <property type="entry name" value="HisK_dim/P_sf"/>
</dbReference>
<dbReference type="InterPro" id="IPR005467">
    <property type="entry name" value="His_kinase_dom"/>
</dbReference>
<reference evidence="14" key="1">
    <citation type="submission" date="2017-12" db="EMBL/GenBank/DDBJ databases">
        <title>FDA dAtabase for Regulatory Grade micrObial Sequences (FDA-ARGOS): Supporting development and validation of Infectious Disease Dx tests.</title>
        <authorList>
            <person name="Hoffmann M."/>
            <person name="Allard M."/>
            <person name="Evans P."/>
            <person name="Brown E."/>
            <person name="Tallon L.J."/>
            <person name="Sadzewicz L."/>
            <person name="Sengamalay N."/>
            <person name="Ott S."/>
            <person name="Godinez A."/>
            <person name="Nagaraj S."/>
            <person name="Vavikolanu K."/>
            <person name="Aluvathingal J."/>
            <person name="Nadendla S."/>
            <person name="Hobson J."/>
            <person name="Sichtig H."/>
        </authorList>
    </citation>
    <scope>NUCLEOTIDE SEQUENCE [LARGE SCALE GENOMIC DNA]</scope>
    <source>
        <strain evidence="14">FDAARGOS_113</strain>
    </source>
</reference>
<dbReference type="SMART" id="SM00388">
    <property type="entry name" value="HisKA"/>
    <property type="match status" value="1"/>
</dbReference>
<dbReference type="OrthoDB" id="9810730at2"/>
<evidence type="ECO:0000259" key="13">
    <source>
        <dbReference type="PROSITE" id="PS50112"/>
    </source>
</evidence>
<keyword evidence="3 8" id="KW-0597">Phosphoprotein</keyword>
<protein>
    <recommendedName>
        <fullName evidence="2">histidine kinase</fullName>
        <ecNumber evidence="2">2.7.13.3</ecNumber>
    </recommendedName>
</protein>
<dbReference type="Gene3D" id="3.40.190.10">
    <property type="entry name" value="Periplasmic binding protein-like II"/>
    <property type="match status" value="4"/>
</dbReference>
<dbReference type="RefSeq" id="WP_000926780.1">
    <property type="nucleotide sequence ID" value="NZ_CAWMSS010000001.1"/>
</dbReference>
<dbReference type="GO" id="GO:0005886">
    <property type="term" value="C:plasma membrane"/>
    <property type="evidence" value="ECO:0007669"/>
    <property type="project" value="TreeGrafter"/>
</dbReference>
<evidence type="ECO:0000256" key="3">
    <source>
        <dbReference type="ARBA" id="ARBA00022553"/>
    </source>
</evidence>
<dbReference type="SUPFAM" id="SSF52172">
    <property type="entry name" value="CheY-like"/>
    <property type="match status" value="1"/>
</dbReference>
<dbReference type="GO" id="GO:0000155">
    <property type="term" value="F:phosphorelay sensor kinase activity"/>
    <property type="evidence" value="ECO:0007669"/>
    <property type="project" value="InterPro"/>
</dbReference>
<sequence>MLLRLFVSALLLFFSYSGQAAQYLDATEQSYLRQKSELTIAVLKEVWMPYWGGLDGQPMGIEHDFASGIAAELEVGIRYQGYDTIEALLDGVKSGQADLAIGFGKTQQREGEFLFSEPLYENVRVIWLRDKELAEQPFENLKWVCIQGTSYCELIMERGYKNILMARNYSSSVEMIRQGVADATITNYVSLNAFLSKNRISSGQVIFDEKLGTQVNRVLINTDEPFLLSAINKVIKADKLGLTQNKLNSLDVYFLNDQENLKLLRDENHNTAVKYTLHDDTFPLSYWDDKEKKYKGYVHDLLERISLRSILKFEFVPANGRNVEDMLRNGEVDVIPAYNMSNIDSRDFLSVGVYDYLSFGHIETLLPYSTEKLAILDRTGNFYQYLYSQEKIKYAPVYRSVDELMQALQTGSVTHALVNKSLINQWLINGESNVFKLTDLSKTHDVNVDVTMVVRKSSSVLQNMLHKVLATFTPQEIEEIKSSYNKVTVKYGYDKEQVIIYALIAVCILLALGLLFTLWVTRLRGLLKNTQHVAQLSTEQIQWLTELLDAIPSMIYISDDEGDVVLTNAAYRDAMGACHANDCLNNLPDCSFLQLPDSSTSEYSVVIQIPARSCAIGEHYYHVIRRGIAHPINRRQYYLTLFNDITELKETESALRQSTAQALQAVEARNHFLAVVSHELRTPIAAMLGLMEILASRIKSNESQLLLTNAITSAERLKMHVNDILDFSKIEAQQLQLDVATYHLADELCPLLRSFEATADLQGLDFIVNWQPDARLLVQVDALRLNQIITNLLSNALKFTEKGSIRICVEQSEQHFTFEVTDTGCGMTEPQIASIFQPFVQADSSITRRFGGTGLGMSIVANLVELMGGHIHVESEIDQGTTVRVSLPVVGEALTQFQGCELPLTKTSPLKGWAEALGVVALELEAPSMMECIEKNIYPDALFKLLNDLQAQNTKTPAPKVMTKLVGHALVADDDPINRLLIRKQLNELGVQSTIVCDGQEALNQLMASPEQFDLVITDCHMPKMDGFELTRQIKGLATFAEKPVLGCTAEDSRIAAEKAKQCGMDRVIYKPYSLALLHRVLSRYLPVCTSDTQESYSWLDDYHTDERAEMAQVVLDSFSHDIELLNQPDADDKAIGHRIKGAAGALNLTELASLAKAVELPEDPQKSVENKQALINELHVVVEQARHWLSEHESE</sequence>
<dbReference type="SMART" id="SM00448">
    <property type="entry name" value="REC"/>
    <property type="match status" value="1"/>
</dbReference>
<dbReference type="Gene3D" id="3.40.50.2300">
    <property type="match status" value="1"/>
</dbReference>
<dbReference type="PANTHER" id="PTHR43047">
    <property type="entry name" value="TWO-COMPONENT HISTIDINE PROTEIN KINASE"/>
    <property type="match status" value="1"/>
</dbReference>
<dbReference type="SUPFAM" id="SSF47226">
    <property type="entry name" value="Histidine-containing phosphotransfer domain, HPT domain"/>
    <property type="match status" value="1"/>
</dbReference>
<dbReference type="CDD" id="cd16922">
    <property type="entry name" value="HATPase_EvgS-ArcB-TorS-like"/>
    <property type="match status" value="1"/>
</dbReference>
<dbReference type="InterPro" id="IPR036641">
    <property type="entry name" value="HPT_dom_sf"/>
</dbReference>
<feature type="transmembrane region" description="Helical" evidence="9">
    <location>
        <begin position="498"/>
        <end position="520"/>
    </location>
</feature>
<feature type="chain" id="PRO_5014433640" description="histidine kinase" evidence="10">
    <location>
        <begin position="21"/>
        <end position="1196"/>
    </location>
</feature>
<feature type="domain" description="Histidine kinase" evidence="11">
    <location>
        <begin position="675"/>
        <end position="891"/>
    </location>
</feature>
<keyword evidence="9" id="KW-0812">Transmembrane</keyword>
<evidence type="ECO:0000256" key="5">
    <source>
        <dbReference type="ARBA" id="ARBA00022777"/>
    </source>
</evidence>
<dbReference type="SMART" id="SM00387">
    <property type="entry name" value="HATPase_c"/>
    <property type="match status" value="1"/>
</dbReference>
<dbReference type="Pfam" id="PF00497">
    <property type="entry name" value="SBP_bac_3"/>
    <property type="match status" value="2"/>
</dbReference>
<feature type="domain" description="Response regulatory" evidence="12">
    <location>
        <begin position="968"/>
        <end position="1086"/>
    </location>
</feature>
<dbReference type="SMART" id="SM00062">
    <property type="entry name" value="PBPb"/>
    <property type="match status" value="1"/>
</dbReference>
<dbReference type="SUPFAM" id="SSF47384">
    <property type="entry name" value="Homodimeric domain of signal transducing histidine kinase"/>
    <property type="match status" value="1"/>
</dbReference>
<keyword evidence="9" id="KW-0472">Membrane</keyword>
<dbReference type="GO" id="GO:0016787">
    <property type="term" value="F:hydrolase activity"/>
    <property type="evidence" value="ECO:0007669"/>
    <property type="project" value="UniProtKB-KW"/>
</dbReference>
<evidence type="ECO:0000256" key="4">
    <source>
        <dbReference type="ARBA" id="ARBA00022679"/>
    </source>
</evidence>
<keyword evidence="7" id="KW-0902">Two-component regulatory system</keyword>
<dbReference type="Pfam" id="PF00512">
    <property type="entry name" value="HisKA"/>
    <property type="match status" value="1"/>
</dbReference>
<evidence type="ECO:0000256" key="6">
    <source>
        <dbReference type="ARBA" id="ARBA00022801"/>
    </source>
</evidence>
<organism evidence="14 15">
    <name type="scientific">Vibrio mimicus</name>
    <dbReference type="NCBI Taxonomy" id="674"/>
    <lineage>
        <taxon>Bacteria</taxon>
        <taxon>Pseudomonadati</taxon>
        <taxon>Pseudomonadota</taxon>
        <taxon>Gammaproteobacteria</taxon>
        <taxon>Vibrionales</taxon>
        <taxon>Vibrionaceae</taxon>
        <taxon>Vibrio</taxon>
    </lineage>
</organism>
<dbReference type="InterPro" id="IPR001789">
    <property type="entry name" value="Sig_transdc_resp-reg_receiver"/>
</dbReference>
<evidence type="ECO:0000313" key="15">
    <source>
        <dbReference type="Proteomes" id="UP000053748"/>
    </source>
</evidence>
<evidence type="ECO:0000256" key="2">
    <source>
        <dbReference type="ARBA" id="ARBA00012438"/>
    </source>
</evidence>
<dbReference type="InterPro" id="IPR003594">
    <property type="entry name" value="HATPase_dom"/>
</dbReference>
<feature type="modified residue" description="4-aspartylphosphate" evidence="8">
    <location>
        <position position="1019"/>
    </location>
</feature>
<evidence type="ECO:0000256" key="9">
    <source>
        <dbReference type="SAM" id="Phobius"/>
    </source>
</evidence>
<dbReference type="Pfam" id="PF02518">
    <property type="entry name" value="HATPase_c"/>
    <property type="match status" value="1"/>
</dbReference>
<comment type="caution">
    <text evidence="14">The sequence shown here is derived from an EMBL/GenBank/DDBJ whole genome shotgun (WGS) entry which is preliminary data.</text>
</comment>
<keyword evidence="10" id="KW-0732">Signal</keyword>
<dbReference type="InterPro" id="IPR036890">
    <property type="entry name" value="HATPase_C_sf"/>
</dbReference>
<dbReference type="EMBL" id="LOSJ02000002">
    <property type="protein sequence ID" value="PNM55905.1"/>
    <property type="molecule type" value="Genomic_DNA"/>
</dbReference>
<evidence type="ECO:0000256" key="1">
    <source>
        <dbReference type="ARBA" id="ARBA00000085"/>
    </source>
</evidence>
<evidence type="ECO:0000313" key="14">
    <source>
        <dbReference type="EMBL" id="PNM55905.1"/>
    </source>
</evidence>
<dbReference type="FunFam" id="3.30.565.10:FF:000010">
    <property type="entry name" value="Sensor histidine kinase RcsC"/>
    <property type="match status" value="1"/>
</dbReference>
<dbReference type="Gene3D" id="1.10.287.130">
    <property type="match status" value="1"/>
</dbReference>
<dbReference type="CDD" id="cd00082">
    <property type="entry name" value="HisKA"/>
    <property type="match status" value="1"/>
</dbReference>
<proteinExistence type="predicted"/>
<dbReference type="InterPro" id="IPR004358">
    <property type="entry name" value="Sig_transdc_His_kin-like_C"/>
</dbReference>
<feature type="signal peptide" evidence="10">
    <location>
        <begin position="1"/>
        <end position="20"/>
    </location>
</feature>
<dbReference type="SUPFAM" id="SSF55874">
    <property type="entry name" value="ATPase domain of HSP90 chaperone/DNA topoisomerase II/histidine kinase"/>
    <property type="match status" value="1"/>
</dbReference>
<dbReference type="InterPro" id="IPR003661">
    <property type="entry name" value="HisK_dim/P_dom"/>
</dbReference>